<dbReference type="InterPro" id="IPR043128">
    <property type="entry name" value="Rev_trsase/Diguanyl_cyclase"/>
</dbReference>
<gene>
    <name evidence="2" type="primary">pol_2584</name>
    <name evidence="2" type="ORF">AVEN_126002_1</name>
</gene>
<dbReference type="Pfam" id="PF17919">
    <property type="entry name" value="RT_RNaseH_2"/>
    <property type="match status" value="1"/>
</dbReference>
<dbReference type="Gene3D" id="3.30.70.270">
    <property type="match status" value="2"/>
</dbReference>
<dbReference type="PANTHER" id="PTHR33064:SF37">
    <property type="entry name" value="RIBONUCLEASE H"/>
    <property type="match status" value="1"/>
</dbReference>
<accession>A0A4Y2PZE2</accession>
<dbReference type="InterPro" id="IPR043502">
    <property type="entry name" value="DNA/RNA_pol_sf"/>
</dbReference>
<dbReference type="SUPFAM" id="SSF56672">
    <property type="entry name" value="DNA/RNA polymerases"/>
    <property type="match status" value="1"/>
</dbReference>
<dbReference type="PANTHER" id="PTHR33064">
    <property type="entry name" value="POL PROTEIN"/>
    <property type="match status" value="1"/>
</dbReference>
<sequence>MQQILSARKDELSDLASIADKVHDVSGFSDLNVVSLPPTDSVAELRKELQEFVIRDLEFCYAHLDYILEASPEEDSKKRDLGSSFQFLSKNGIVINADKCVYGQTQLSYLGFHISAAGLKPLPEKFENILNSTLPDTVDNLRRFLAIANFYHRFSENASTVQAPLFDLIKSKKRNDKSRIELIESTLQTFLDYKQALSNATLLEFYDPSANLSLYTDASDIAIGAVLQQNSG</sequence>
<comment type="caution">
    <text evidence="2">The sequence shown here is derived from an EMBL/GenBank/DDBJ whole genome shotgun (WGS) entry which is preliminary data.</text>
</comment>
<feature type="domain" description="Reverse transcriptase/retrotransposon-derived protein RNase H-like" evidence="1">
    <location>
        <begin position="187"/>
        <end position="231"/>
    </location>
</feature>
<reference evidence="2 3" key="1">
    <citation type="journal article" date="2019" name="Sci. Rep.">
        <title>Orb-weaving spider Araneus ventricosus genome elucidates the spidroin gene catalogue.</title>
        <authorList>
            <person name="Kono N."/>
            <person name="Nakamura H."/>
            <person name="Ohtoshi R."/>
            <person name="Moran D.A.P."/>
            <person name="Shinohara A."/>
            <person name="Yoshida Y."/>
            <person name="Fujiwara M."/>
            <person name="Mori M."/>
            <person name="Tomita M."/>
            <person name="Arakawa K."/>
        </authorList>
    </citation>
    <scope>NUCLEOTIDE SEQUENCE [LARGE SCALE GENOMIC DNA]</scope>
</reference>
<protein>
    <submittedName>
        <fullName evidence="2">Retrovirus-related Pol polyprotein from transposon opus</fullName>
    </submittedName>
</protein>
<evidence type="ECO:0000313" key="3">
    <source>
        <dbReference type="Proteomes" id="UP000499080"/>
    </source>
</evidence>
<dbReference type="InterPro" id="IPR041577">
    <property type="entry name" value="RT_RNaseH_2"/>
</dbReference>
<dbReference type="Proteomes" id="UP000499080">
    <property type="component" value="Unassembled WGS sequence"/>
</dbReference>
<dbReference type="OrthoDB" id="427924at2759"/>
<evidence type="ECO:0000259" key="1">
    <source>
        <dbReference type="Pfam" id="PF17919"/>
    </source>
</evidence>
<proteinExistence type="predicted"/>
<dbReference type="AlphaFoldDB" id="A0A4Y2PZE2"/>
<name>A0A4Y2PZE2_ARAVE</name>
<organism evidence="2 3">
    <name type="scientific">Araneus ventricosus</name>
    <name type="common">Orbweaver spider</name>
    <name type="synonym">Epeira ventricosa</name>
    <dbReference type="NCBI Taxonomy" id="182803"/>
    <lineage>
        <taxon>Eukaryota</taxon>
        <taxon>Metazoa</taxon>
        <taxon>Ecdysozoa</taxon>
        <taxon>Arthropoda</taxon>
        <taxon>Chelicerata</taxon>
        <taxon>Arachnida</taxon>
        <taxon>Araneae</taxon>
        <taxon>Araneomorphae</taxon>
        <taxon>Entelegynae</taxon>
        <taxon>Araneoidea</taxon>
        <taxon>Araneidae</taxon>
        <taxon>Araneus</taxon>
    </lineage>
</organism>
<dbReference type="EMBL" id="BGPR01012556">
    <property type="protein sequence ID" value="GBN56619.1"/>
    <property type="molecule type" value="Genomic_DNA"/>
</dbReference>
<keyword evidence="3" id="KW-1185">Reference proteome</keyword>
<dbReference type="GO" id="GO:0071897">
    <property type="term" value="P:DNA biosynthetic process"/>
    <property type="evidence" value="ECO:0007669"/>
    <property type="project" value="UniProtKB-ARBA"/>
</dbReference>
<dbReference type="InterPro" id="IPR051320">
    <property type="entry name" value="Viral_Replic_Matur_Polypro"/>
</dbReference>
<evidence type="ECO:0000313" key="2">
    <source>
        <dbReference type="EMBL" id="GBN56619.1"/>
    </source>
</evidence>